<dbReference type="Pfam" id="PF13166">
    <property type="entry name" value="AAA_13"/>
    <property type="match status" value="1"/>
</dbReference>
<dbReference type="GO" id="GO:0006302">
    <property type="term" value="P:double-strand break repair"/>
    <property type="evidence" value="ECO:0007669"/>
    <property type="project" value="TreeGrafter"/>
</dbReference>
<protein>
    <submittedName>
        <fullName evidence="2">AAA family ATPase</fullName>
    </submittedName>
</protein>
<dbReference type="EMBL" id="CP158252">
    <property type="protein sequence ID" value="XDJ43212.1"/>
    <property type="molecule type" value="Genomic_DNA"/>
</dbReference>
<sequence>MTTEAEALANIIAWSVDIPGWQRDALRRLATQPSLEPAEIDELVAICKGDNPAVPLEEGHLRGPNRNSGEVYLRQVHGVQHVNALAPGQRLTLRRDGLTIIYGDNGSGKSGYARILKKVCRARMSGRAEEIFPDIYDAEPGTPSATIEYAISGQNCTCAWQLGQAADSALSDISVFDSRTANVHVDETNGVAYTPFPLKLLGALAQLCKSVKDKLADEVSQIRAQTPEVIRTPTCSGDTAVGKLMARITADTEPETVKELATLTQAEQGRLAQLTADLTGDPARAARQLMALKAKVEGHVVRLDRLFASIGEDAVSNLCHLAADSDAMRRAAEAASSALFRDEPLPQIGSEVWQALWASARAFSDMEAYPERQFPVTDPGSVCVLCQQELTPVATDRLNRFEAFVRDDSQQRADAARVAYDRALAMFKGEAVSLAELANIVATVRDELRQDALAQEIRGATLRALWHHRQIRRRHTNPSAVIDVPVPEYSRQALVDEATGIESRANALAAEAGSPARAALLAEKAELADRQWLGSIEADVLAEIERQKKIAWLEAAQKDTATNRVTTKSTEIAQALVTDALCAQFAHEVASFEIAGLSVELRQQNSVQGIPRFKVALTRNPTAAVGQVLSEGEHRCVALAAFMAELATTENKSGIVFDDPVSSLDHMHREAVAKRLIAEAAHRQVIVFTHDLAFLFELNRAAADAQPRPPVAISSISRGADKAGFCRSEPPFKARRVSDIATSLGNQLAGERYHFEQGNQDEWRNTVKSIAATLRDTWEIAVEEAVGHVIQRLSNEVKTPGLVKLTAITVSDCETMRDSFGRCSELLHSAAAMLNRPLPRPEALTVEIDALATWASSLRQRQEAARLP</sequence>
<dbReference type="AlphaFoldDB" id="A0AB39CLU2"/>
<dbReference type="GO" id="GO:0000731">
    <property type="term" value="P:DNA synthesis involved in DNA repair"/>
    <property type="evidence" value="ECO:0007669"/>
    <property type="project" value="TreeGrafter"/>
</dbReference>
<name>A0AB39CLU2_9BURK</name>
<reference evidence="2" key="1">
    <citation type="submission" date="2024-05" db="EMBL/GenBank/DDBJ databases">
        <authorList>
            <person name="Luo Y.-C."/>
            <person name="Nicholds J."/>
            <person name="Mortimer T."/>
            <person name="Maboni G."/>
        </authorList>
    </citation>
    <scope>NUCLEOTIDE SEQUENCE</scope>
    <source>
        <strain evidence="2">153920</strain>
    </source>
</reference>
<evidence type="ECO:0000313" key="2">
    <source>
        <dbReference type="EMBL" id="XDJ43212.1"/>
    </source>
</evidence>
<dbReference type="RefSeq" id="WP_368644023.1">
    <property type="nucleotide sequence ID" value="NZ_CP158252.1"/>
</dbReference>
<organism evidence="2">
    <name type="scientific">Castellaniella ginsengisoli</name>
    <dbReference type="NCBI Taxonomy" id="546114"/>
    <lineage>
        <taxon>Bacteria</taxon>
        <taxon>Pseudomonadati</taxon>
        <taxon>Pseudomonadota</taxon>
        <taxon>Betaproteobacteria</taxon>
        <taxon>Burkholderiales</taxon>
        <taxon>Alcaligenaceae</taxon>
        <taxon>Castellaniella</taxon>
    </lineage>
</organism>
<accession>A0AB39CLU2</accession>
<dbReference type="PANTHER" id="PTHR32182">
    <property type="entry name" value="DNA REPLICATION AND REPAIR PROTEIN RECF"/>
    <property type="match status" value="1"/>
</dbReference>
<dbReference type="SUPFAM" id="SSF52540">
    <property type="entry name" value="P-loop containing nucleoside triphosphate hydrolases"/>
    <property type="match status" value="1"/>
</dbReference>
<gene>
    <name evidence="2" type="ORF">ABRY99_06535</name>
</gene>
<dbReference type="PANTHER" id="PTHR32182:SF0">
    <property type="entry name" value="DNA REPLICATION AND REPAIR PROTEIN RECF"/>
    <property type="match status" value="1"/>
</dbReference>
<feature type="domain" description="Protein CR006 P-loop" evidence="1">
    <location>
        <begin position="382"/>
        <end position="703"/>
    </location>
</feature>
<evidence type="ECO:0000259" key="1">
    <source>
        <dbReference type="Pfam" id="PF13166"/>
    </source>
</evidence>
<dbReference type="CDD" id="cd00267">
    <property type="entry name" value="ABC_ATPase"/>
    <property type="match status" value="1"/>
</dbReference>
<proteinExistence type="predicted"/>
<dbReference type="InterPro" id="IPR026866">
    <property type="entry name" value="CR006_AAA"/>
</dbReference>
<dbReference type="Gene3D" id="3.40.50.300">
    <property type="entry name" value="P-loop containing nucleotide triphosphate hydrolases"/>
    <property type="match status" value="1"/>
</dbReference>
<dbReference type="InterPro" id="IPR027417">
    <property type="entry name" value="P-loop_NTPase"/>
</dbReference>